<evidence type="ECO:0000256" key="3">
    <source>
        <dbReference type="ARBA" id="ARBA00022989"/>
    </source>
</evidence>
<dbReference type="KEGG" id="acad:UA74_16540"/>
<organism evidence="8 9">
    <name type="scientific">Actinoalloteichus fjordicus</name>
    <dbReference type="NCBI Taxonomy" id="1612552"/>
    <lineage>
        <taxon>Bacteria</taxon>
        <taxon>Bacillati</taxon>
        <taxon>Actinomycetota</taxon>
        <taxon>Actinomycetes</taxon>
        <taxon>Pseudonocardiales</taxon>
        <taxon>Pseudonocardiaceae</taxon>
        <taxon>Actinoalloteichus</taxon>
    </lineage>
</organism>
<accession>A0AAC9PSP1</accession>
<reference evidence="9" key="1">
    <citation type="submission" date="2016-06" db="EMBL/GenBank/DDBJ databases">
        <title>Complete genome sequence of Actinoalloteichus fjordicus DSM 46855 (=ADI127-17), type strain of the new species Actinoalloteichus fjordicus.</title>
        <authorList>
            <person name="Ruckert C."/>
            <person name="Nouioui I."/>
            <person name="Willmese J."/>
            <person name="van Wezel G."/>
            <person name="Klenk H.-P."/>
            <person name="Kalinowski J."/>
            <person name="Zotchev S.B."/>
        </authorList>
    </citation>
    <scope>NUCLEOTIDE SEQUENCE [LARGE SCALE GENOMIC DNA]</scope>
    <source>
        <strain evidence="9">ADI127-7</strain>
    </source>
</reference>
<comment type="subcellular location">
    <subcellularLocation>
        <location evidence="6">Cell membrane</location>
        <topology evidence="6">Multi-pass membrane protein</topology>
    </subcellularLocation>
    <subcellularLocation>
        <location evidence="1">Membrane</location>
        <topology evidence="1">Multi-pass membrane protein</topology>
    </subcellularLocation>
</comment>
<keyword evidence="2 6" id="KW-0812">Transmembrane</keyword>
<dbReference type="InterPro" id="IPR013525">
    <property type="entry name" value="ABC2_TM"/>
</dbReference>
<keyword evidence="3 6" id="KW-1133">Transmembrane helix</keyword>
<protein>
    <recommendedName>
        <fullName evidence="6">Transport permease protein</fullName>
    </recommendedName>
</protein>
<dbReference type="GO" id="GO:0046677">
    <property type="term" value="P:response to antibiotic"/>
    <property type="evidence" value="ECO:0007669"/>
    <property type="project" value="UniProtKB-KW"/>
</dbReference>
<evidence type="ECO:0000256" key="2">
    <source>
        <dbReference type="ARBA" id="ARBA00022692"/>
    </source>
</evidence>
<dbReference type="InterPro" id="IPR047817">
    <property type="entry name" value="ABC2_TM_bact-type"/>
</dbReference>
<evidence type="ECO:0000256" key="6">
    <source>
        <dbReference type="RuleBase" id="RU361157"/>
    </source>
</evidence>
<dbReference type="PIRSF" id="PIRSF006648">
    <property type="entry name" value="DrrB"/>
    <property type="match status" value="1"/>
</dbReference>
<comment type="similarity">
    <text evidence="6">Belongs to the ABC-2 integral membrane protein family.</text>
</comment>
<dbReference type="PROSITE" id="PS51012">
    <property type="entry name" value="ABC_TM2"/>
    <property type="match status" value="1"/>
</dbReference>
<evidence type="ECO:0000259" key="7">
    <source>
        <dbReference type="PROSITE" id="PS51012"/>
    </source>
</evidence>
<sequence length="248" mass="26119">MLTGRSLHATLTDWRLVMLNLVQPVVILVLFTQVFGSLASGASFPAGVDYIEFLMPAILVNTALQSSIQSGVGLVDDMKNGVLNRLRSLPIRPSSILVARSISDLVRTGFQLVVIHTLASALFGYYPATGFPGVLISLSLALVVGWGITWVFLALGTWMRNAEVMQSVSVLTMFPLMFASSAYVPIADMPAWLGAVATVNPLTYAVDATRAVALGLPGGGSALLATAISLVIAGISGVIATTGFRRPQ</sequence>
<evidence type="ECO:0000313" key="9">
    <source>
        <dbReference type="Proteomes" id="UP000185511"/>
    </source>
</evidence>
<dbReference type="PANTHER" id="PTHR43229:SF3">
    <property type="entry name" value="ABC-TYPE MULTIDRUG TRANSPORT SYSTEM, PERMEASE COMPONENT"/>
    <property type="match status" value="1"/>
</dbReference>
<evidence type="ECO:0000256" key="1">
    <source>
        <dbReference type="ARBA" id="ARBA00004141"/>
    </source>
</evidence>
<keyword evidence="6" id="KW-0813">Transport</keyword>
<proteinExistence type="inferred from homology"/>
<gene>
    <name evidence="8" type="ORF">UA74_16540</name>
</gene>
<feature type="transmembrane region" description="Helical" evidence="6">
    <location>
        <begin position="110"/>
        <end position="128"/>
    </location>
</feature>
<dbReference type="Proteomes" id="UP000185511">
    <property type="component" value="Chromosome"/>
</dbReference>
<dbReference type="EMBL" id="CP016076">
    <property type="protein sequence ID" value="APU15338.1"/>
    <property type="molecule type" value="Genomic_DNA"/>
</dbReference>
<keyword evidence="5" id="KW-0046">Antibiotic resistance</keyword>
<keyword evidence="4 6" id="KW-0472">Membrane</keyword>
<feature type="transmembrane region" description="Helical" evidence="6">
    <location>
        <begin position="168"/>
        <end position="186"/>
    </location>
</feature>
<dbReference type="InterPro" id="IPR000412">
    <property type="entry name" value="ABC_2_transport"/>
</dbReference>
<dbReference type="InterPro" id="IPR051784">
    <property type="entry name" value="Nod_factor_ABC_transporter"/>
</dbReference>
<keyword evidence="6" id="KW-1003">Cell membrane</keyword>
<dbReference type="GO" id="GO:0140359">
    <property type="term" value="F:ABC-type transporter activity"/>
    <property type="evidence" value="ECO:0007669"/>
    <property type="project" value="InterPro"/>
</dbReference>
<dbReference type="Pfam" id="PF01061">
    <property type="entry name" value="ABC2_membrane"/>
    <property type="match status" value="1"/>
</dbReference>
<dbReference type="PRINTS" id="PR00164">
    <property type="entry name" value="ABC2TRNSPORT"/>
</dbReference>
<feature type="transmembrane region" description="Helical" evidence="6">
    <location>
        <begin position="222"/>
        <end position="244"/>
    </location>
</feature>
<dbReference type="GO" id="GO:0043190">
    <property type="term" value="C:ATP-binding cassette (ABC) transporter complex"/>
    <property type="evidence" value="ECO:0007669"/>
    <property type="project" value="InterPro"/>
</dbReference>
<evidence type="ECO:0000256" key="5">
    <source>
        <dbReference type="ARBA" id="ARBA00023251"/>
    </source>
</evidence>
<feature type="transmembrane region" description="Helical" evidence="6">
    <location>
        <begin position="53"/>
        <end position="75"/>
    </location>
</feature>
<dbReference type="PANTHER" id="PTHR43229">
    <property type="entry name" value="NODULATION PROTEIN J"/>
    <property type="match status" value="1"/>
</dbReference>
<evidence type="ECO:0000256" key="4">
    <source>
        <dbReference type="ARBA" id="ARBA00023136"/>
    </source>
</evidence>
<feature type="transmembrane region" description="Helical" evidence="6">
    <location>
        <begin position="134"/>
        <end position="156"/>
    </location>
</feature>
<feature type="transmembrane region" description="Helical" evidence="6">
    <location>
        <begin position="21"/>
        <end position="41"/>
    </location>
</feature>
<name>A0AAC9PSP1_9PSEU</name>
<dbReference type="AlphaFoldDB" id="A0AAC9PSP1"/>
<keyword evidence="9" id="KW-1185">Reference proteome</keyword>
<feature type="domain" description="ABC transmembrane type-2" evidence="7">
    <location>
        <begin position="15"/>
        <end position="247"/>
    </location>
</feature>
<evidence type="ECO:0000313" key="8">
    <source>
        <dbReference type="EMBL" id="APU15338.1"/>
    </source>
</evidence>